<gene>
    <name evidence="1" type="ORF">DU478_12815</name>
</gene>
<name>A0A369TKL3_9RHOB</name>
<comment type="caution">
    <text evidence="1">The sequence shown here is derived from an EMBL/GenBank/DDBJ whole genome shotgun (WGS) entry which is preliminary data.</text>
</comment>
<sequence>MFTTIRRWSLALLGVAAGWLATLALVMVLSDAAPGAIAVLPRGDFVSRLPEDAAVVGGGPAWVAVRADREGLGLALYRAGALLVLPAGLPGCLPLPGAPPS</sequence>
<reference evidence="1 2" key="1">
    <citation type="submission" date="2018-07" db="EMBL/GenBank/DDBJ databases">
        <title>Thalassococcus profundi sp. nov., a marine bacterium isolated from deep seawater of Okinawa Trough.</title>
        <authorList>
            <person name="Yu M."/>
        </authorList>
    </citation>
    <scope>NUCLEOTIDE SEQUENCE [LARGE SCALE GENOMIC DNA]</scope>
    <source>
        <strain evidence="1 2">WRAS1</strain>
    </source>
</reference>
<accession>A0A369TKL3</accession>
<dbReference type="Proteomes" id="UP000253977">
    <property type="component" value="Unassembled WGS sequence"/>
</dbReference>
<dbReference type="AlphaFoldDB" id="A0A369TKL3"/>
<proteinExistence type="predicted"/>
<organism evidence="1 2">
    <name type="scientific">Thalassococcus profundi</name>
    <dbReference type="NCBI Taxonomy" id="2282382"/>
    <lineage>
        <taxon>Bacteria</taxon>
        <taxon>Pseudomonadati</taxon>
        <taxon>Pseudomonadota</taxon>
        <taxon>Alphaproteobacteria</taxon>
        <taxon>Rhodobacterales</taxon>
        <taxon>Roseobacteraceae</taxon>
        <taxon>Thalassococcus</taxon>
    </lineage>
</organism>
<dbReference type="EMBL" id="QPMK01000009">
    <property type="protein sequence ID" value="RDD65798.1"/>
    <property type="molecule type" value="Genomic_DNA"/>
</dbReference>
<dbReference type="RefSeq" id="WP_114511363.1">
    <property type="nucleotide sequence ID" value="NZ_QPMK01000009.1"/>
</dbReference>
<keyword evidence="2" id="KW-1185">Reference proteome</keyword>
<protein>
    <submittedName>
        <fullName evidence="1">Uncharacterized protein</fullName>
    </submittedName>
</protein>
<evidence type="ECO:0000313" key="2">
    <source>
        <dbReference type="Proteomes" id="UP000253977"/>
    </source>
</evidence>
<evidence type="ECO:0000313" key="1">
    <source>
        <dbReference type="EMBL" id="RDD65798.1"/>
    </source>
</evidence>